<dbReference type="OrthoDB" id="9812897at2"/>
<proteinExistence type="predicted"/>
<keyword evidence="2" id="KW-1133">Transmembrane helix</keyword>
<evidence type="ECO:0000313" key="3">
    <source>
        <dbReference type="EMBL" id="EPR33142.1"/>
    </source>
</evidence>
<organism evidence="3 4">
    <name type="scientific">Alkalidesulfovibrio alkalitolerans DSM 16529</name>
    <dbReference type="NCBI Taxonomy" id="1121439"/>
    <lineage>
        <taxon>Bacteria</taxon>
        <taxon>Pseudomonadati</taxon>
        <taxon>Thermodesulfobacteriota</taxon>
        <taxon>Desulfovibrionia</taxon>
        <taxon>Desulfovibrionales</taxon>
        <taxon>Desulfovibrionaceae</taxon>
        <taxon>Alkalidesulfovibrio</taxon>
    </lineage>
</organism>
<protein>
    <recommendedName>
        <fullName evidence="5">DUF1622 domain-containing protein</fullName>
    </recommendedName>
</protein>
<keyword evidence="2" id="KW-0472">Membrane</keyword>
<evidence type="ECO:0008006" key="5">
    <source>
        <dbReference type="Google" id="ProtNLM"/>
    </source>
</evidence>
<dbReference type="Pfam" id="PF07784">
    <property type="entry name" value="DUF1622"/>
    <property type="match status" value="1"/>
</dbReference>
<keyword evidence="1" id="KW-0175">Coiled coil</keyword>
<dbReference type="RefSeq" id="WP_020887277.1">
    <property type="nucleotide sequence ID" value="NZ_ATHI01000026.1"/>
</dbReference>
<feature type="transmembrane region" description="Helical" evidence="2">
    <location>
        <begin position="12"/>
        <end position="39"/>
    </location>
</feature>
<name>S7T7P0_9BACT</name>
<dbReference type="AlphaFoldDB" id="S7T7P0"/>
<feature type="coiled-coil region" evidence="1">
    <location>
        <begin position="113"/>
        <end position="140"/>
    </location>
</feature>
<dbReference type="PANTHER" id="PTHR38468:SF1">
    <property type="entry name" value="SLL0939 PROTEIN"/>
    <property type="match status" value="1"/>
</dbReference>
<evidence type="ECO:0000256" key="2">
    <source>
        <dbReference type="SAM" id="Phobius"/>
    </source>
</evidence>
<evidence type="ECO:0000313" key="4">
    <source>
        <dbReference type="Proteomes" id="UP000014975"/>
    </source>
</evidence>
<gene>
    <name evidence="3" type="ORF">dsat_0583</name>
</gene>
<dbReference type="STRING" id="1121439.dsat_0583"/>
<dbReference type="eggNOG" id="COG4828">
    <property type="taxonomic scope" value="Bacteria"/>
</dbReference>
<keyword evidence="4" id="KW-1185">Reference proteome</keyword>
<dbReference type="InterPro" id="IPR012427">
    <property type="entry name" value="DUF1622"/>
</dbReference>
<dbReference type="EMBL" id="ATHI01000026">
    <property type="protein sequence ID" value="EPR33142.1"/>
    <property type="molecule type" value="Genomic_DNA"/>
</dbReference>
<dbReference type="PANTHER" id="PTHR38468">
    <property type="entry name" value="SLL0939 PROTEIN"/>
    <property type="match status" value="1"/>
</dbReference>
<dbReference type="Proteomes" id="UP000014975">
    <property type="component" value="Unassembled WGS sequence"/>
</dbReference>
<accession>S7T7P0</accession>
<dbReference type="PATRIC" id="fig|1121439.3.peg.1939"/>
<reference evidence="3 4" key="1">
    <citation type="journal article" date="2013" name="Genome Announc.">
        <title>Draft genome sequences for three mercury-methylating, sulfate-reducing bacteria.</title>
        <authorList>
            <person name="Brown S.D."/>
            <person name="Hurt R.A.Jr."/>
            <person name="Gilmour C.C."/>
            <person name="Elias D.A."/>
        </authorList>
    </citation>
    <scope>NUCLEOTIDE SEQUENCE [LARGE SCALE GENOMIC DNA]</scope>
    <source>
        <strain evidence="3 4">DSM 16529</strain>
    </source>
</reference>
<comment type="caution">
    <text evidence="3">The sequence shown here is derived from an EMBL/GenBank/DDBJ whole genome shotgun (WGS) entry which is preliminary data.</text>
</comment>
<sequence length="140" mass="15622">MDGFQEWYTHTALIIARIIESIGIVVLVLGVGSTFVRYLRDRFLAGGQRQESYRSALGKDILLGLEFLVAADIIGTVAVHPSYQSLGVLGLLVLIRTFLSFALEIEIEGHFPWKKTEHEIRRLQAENARLAQQAAARETA</sequence>
<evidence type="ECO:0000256" key="1">
    <source>
        <dbReference type="SAM" id="Coils"/>
    </source>
</evidence>
<keyword evidence="2" id="KW-0812">Transmembrane</keyword>